<comment type="caution">
    <text evidence="1">The sequence shown here is derived from an EMBL/GenBank/DDBJ whole genome shotgun (WGS) entry which is preliminary data.</text>
</comment>
<protein>
    <recommendedName>
        <fullName evidence="5">Lipoprotein</fullName>
    </recommendedName>
</protein>
<evidence type="ECO:0008006" key="5">
    <source>
        <dbReference type="Google" id="ProtNLM"/>
    </source>
</evidence>
<dbReference type="eggNOG" id="ENOG503161T">
    <property type="taxonomic scope" value="Bacteria"/>
</dbReference>
<dbReference type="Proteomes" id="UP000198424">
    <property type="component" value="Unassembled WGS sequence"/>
</dbReference>
<evidence type="ECO:0000313" key="2">
    <source>
        <dbReference type="EMBL" id="OXA95378.1"/>
    </source>
</evidence>
<name>A0A086AJ44_FLAHY</name>
<evidence type="ECO:0000313" key="1">
    <source>
        <dbReference type="EMBL" id="KFF16708.1"/>
    </source>
</evidence>
<dbReference type="STRING" id="991.IW20_09470"/>
<dbReference type="EMBL" id="MUGY01000007">
    <property type="protein sequence ID" value="OXA95378.1"/>
    <property type="molecule type" value="Genomic_DNA"/>
</dbReference>
<evidence type="ECO:0000313" key="3">
    <source>
        <dbReference type="Proteomes" id="UP000028712"/>
    </source>
</evidence>
<reference evidence="2 4" key="2">
    <citation type="submission" date="2016-11" db="EMBL/GenBank/DDBJ databases">
        <title>Whole genomes of Flavobacteriaceae.</title>
        <authorList>
            <person name="Stine C."/>
            <person name="Li C."/>
            <person name="Tadesse D."/>
        </authorList>
    </citation>
    <scope>NUCLEOTIDE SEQUENCE [LARGE SCALE GENOMIC DNA]</scope>
    <source>
        <strain evidence="2 4">ATCC 29551</strain>
    </source>
</reference>
<reference evidence="1 3" key="1">
    <citation type="submission" date="2014-07" db="EMBL/GenBank/DDBJ databases">
        <title>Genome of Flavobacterium hydatis DSM 2063.</title>
        <authorList>
            <person name="Pipes S.E."/>
            <person name="Stropko S.J."/>
            <person name="Newman J.D."/>
        </authorList>
    </citation>
    <scope>NUCLEOTIDE SEQUENCE [LARGE SCALE GENOMIC DNA]</scope>
    <source>
        <strain evidence="1 3">DSM 2063</strain>
    </source>
</reference>
<keyword evidence="4" id="KW-1185">Reference proteome</keyword>
<accession>A0A086AJ44</accession>
<dbReference type="AlphaFoldDB" id="A0A086AJ44"/>
<organism evidence="1 3">
    <name type="scientific">Flavobacterium hydatis</name>
    <name type="common">Cytophaga aquatilis</name>
    <dbReference type="NCBI Taxonomy" id="991"/>
    <lineage>
        <taxon>Bacteria</taxon>
        <taxon>Pseudomonadati</taxon>
        <taxon>Bacteroidota</taxon>
        <taxon>Flavobacteriia</taxon>
        <taxon>Flavobacteriales</taxon>
        <taxon>Flavobacteriaceae</taxon>
        <taxon>Flavobacterium</taxon>
    </lineage>
</organism>
<dbReference type="OrthoDB" id="1417969at2"/>
<evidence type="ECO:0000313" key="4">
    <source>
        <dbReference type="Proteomes" id="UP000198424"/>
    </source>
</evidence>
<sequence length="328" mass="35872">MKKIASILLFAFLLNGCDDGDLSVDIINFQDTTTFNCPTDDTVLNTLLFKLKEKESLLLYVPKNIFNGQPNTVPQFYDIDLTTKRVIYRAYNGKIEQNDICAVIPPATPTVIEEWIATSGLISVLTTPDIVPNETNNSTRIKAYNYSIIFRNITFDKPSGPQTYESFSFGTYTVPVSPATLATPFLAANAGQCLDSKRVYNFNTGTSESITIDNIDPTLIVNVVTAPDAPRTGLINDTTNKVIYRTYKGGVLTPDYFCNAIPPANPSIVDTWAGINGVAGESGIIEVATTTFGTGYKHTITLRKVSLQKGTNVFKLGDTYALGEIIKN</sequence>
<dbReference type="Proteomes" id="UP000028712">
    <property type="component" value="Unassembled WGS sequence"/>
</dbReference>
<dbReference type="RefSeq" id="WP_035621204.1">
    <property type="nucleotide sequence ID" value="NZ_JBEWQG010000006.1"/>
</dbReference>
<dbReference type="EMBL" id="JPRM01000013">
    <property type="protein sequence ID" value="KFF16708.1"/>
    <property type="molecule type" value="Genomic_DNA"/>
</dbReference>
<gene>
    <name evidence="2" type="ORF">B0A62_08705</name>
    <name evidence="1" type="ORF">IW20_09470</name>
</gene>
<proteinExistence type="predicted"/>